<dbReference type="FunFam" id="3.40.30.10:FF:000139">
    <property type="entry name" value="Protein disulfide-isomerase"/>
    <property type="match status" value="1"/>
</dbReference>
<dbReference type="PRINTS" id="PR00421">
    <property type="entry name" value="THIOREDOXIN"/>
</dbReference>
<sequence>MRNLSTFIFSLIGGASIISAGTSEVTSLTKKSFTEFINENDLFLLYVNLLKISTYELLILIVLMQPWCGHCKALAPEYEEAAKALKEKNIKLVQIDCVDEPDLCKEQGVEGYPTLKVFKGLENVSLYQGARKAPAIISHMTKQLLPAVSILTNEMLEDFKSADKVVVVAFYNADDMASNVTFSTVAEKLRDEFLFGASFDADLSKTEGVTAPAVILYKSFDEGKVIFSEEFNAENIEKFVTVSSLPLIGEVGPETYANYMSTGIPLAYIFAETEEERKSISETLKPVAEQHKGKINFATIDAKLFGGHAVNLNLKAEKFPAFVIHNMTDNKKYPFDQELVIDAETIGKHASTFVEGKLDPVIKSEEVPEKQDGPVTVVVAKNYEEIVLDDTKDVLLEIYAPWCGYCKALAPKYDILGQLYSQAGLSDKVVIAKVDATANDIPDEIDGFPTIKLFKAGDKSNPITFKGGRTVEDLIEFVKEGKHQLSVEYTKEMKDKLEAKKGEEEEEEEDLEPIEIDEDEMSEMFEEDSSDSTSEESTESDSETTSDTTSEVGSEEKVEEHDEL</sequence>
<dbReference type="InParanoid" id="N1J7Y7"/>
<evidence type="ECO:0000313" key="17">
    <source>
        <dbReference type="Proteomes" id="UP000015441"/>
    </source>
</evidence>
<evidence type="ECO:0000256" key="11">
    <source>
        <dbReference type="ARBA" id="ARBA00023284"/>
    </source>
</evidence>
<gene>
    <name evidence="16" type="ORF">BGHDH14_bgh00769</name>
</gene>
<dbReference type="InterPro" id="IPR017937">
    <property type="entry name" value="Thioredoxin_CS"/>
</dbReference>
<dbReference type="AlphaFoldDB" id="N1J7Y7"/>
<evidence type="ECO:0000256" key="14">
    <source>
        <dbReference type="SAM" id="MobiDB-lite"/>
    </source>
</evidence>
<dbReference type="PROSITE" id="PS00194">
    <property type="entry name" value="THIOREDOXIN_1"/>
    <property type="match status" value="1"/>
</dbReference>
<keyword evidence="11 13" id="KW-0676">Redox-active center</keyword>
<evidence type="ECO:0000256" key="8">
    <source>
        <dbReference type="ARBA" id="ARBA00022824"/>
    </source>
</evidence>
<dbReference type="GO" id="GO:0051082">
    <property type="term" value="F:unfolded protein binding"/>
    <property type="evidence" value="ECO:0007669"/>
    <property type="project" value="UniProtKB-ARBA"/>
</dbReference>
<reference evidence="16 17" key="1">
    <citation type="journal article" date="2010" name="Science">
        <title>Genome expansion and gene loss in powdery mildew fungi reveal tradeoffs in extreme parasitism.</title>
        <authorList>
            <person name="Spanu P.D."/>
            <person name="Abbott J.C."/>
            <person name="Amselem J."/>
            <person name="Burgis T.A."/>
            <person name="Soanes D.M."/>
            <person name="Stueber K."/>
            <person name="Ver Loren van Themaat E."/>
            <person name="Brown J.K.M."/>
            <person name="Butcher S.A."/>
            <person name="Gurr S.J."/>
            <person name="Lebrun M.-H."/>
            <person name="Ridout C.J."/>
            <person name="Schulze-Lefert P."/>
            <person name="Talbot N.J."/>
            <person name="Ahmadinejad N."/>
            <person name="Ametz C."/>
            <person name="Barton G.R."/>
            <person name="Benjdia M."/>
            <person name="Bidzinski P."/>
            <person name="Bindschedler L.V."/>
            <person name="Both M."/>
            <person name="Brewer M.T."/>
            <person name="Cadle-Davidson L."/>
            <person name="Cadle-Davidson M.M."/>
            <person name="Collemare J."/>
            <person name="Cramer R."/>
            <person name="Frenkel O."/>
            <person name="Godfrey D."/>
            <person name="Harriman J."/>
            <person name="Hoede C."/>
            <person name="King B.C."/>
            <person name="Klages S."/>
            <person name="Kleemann J."/>
            <person name="Knoll D."/>
            <person name="Koti P.S."/>
            <person name="Kreplak J."/>
            <person name="Lopez-Ruiz F.J."/>
            <person name="Lu X."/>
            <person name="Maekawa T."/>
            <person name="Mahanil S."/>
            <person name="Micali C."/>
            <person name="Milgroom M.G."/>
            <person name="Montana G."/>
            <person name="Noir S."/>
            <person name="O'Connell R.J."/>
            <person name="Oberhaensli S."/>
            <person name="Parlange F."/>
            <person name="Pedersen C."/>
            <person name="Quesneville H."/>
            <person name="Reinhardt R."/>
            <person name="Rott M."/>
            <person name="Sacristan S."/>
            <person name="Schmidt S.M."/>
            <person name="Schoen M."/>
            <person name="Skamnioti P."/>
            <person name="Sommer H."/>
            <person name="Stephens A."/>
            <person name="Takahara H."/>
            <person name="Thordal-Christensen H."/>
            <person name="Vigouroux M."/>
            <person name="Wessling R."/>
            <person name="Wicker T."/>
            <person name="Panstruga R."/>
        </authorList>
    </citation>
    <scope>NUCLEOTIDE SEQUENCE [LARGE SCALE GENOMIC DNA]</scope>
    <source>
        <strain evidence="16">DH14</strain>
    </source>
</reference>
<evidence type="ECO:0000256" key="3">
    <source>
        <dbReference type="ARBA" id="ARBA00004319"/>
    </source>
</evidence>
<dbReference type="HOGENOM" id="CLU_025879_5_0_1"/>
<evidence type="ECO:0000259" key="15">
    <source>
        <dbReference type="PROSITE" id="PS51352"/>
    </source>
</evidence>
<dbReference type="PANTHER" id="PTHR18929:SF132">
    <property type="entry name" value="PROTEIN DISULFIDE-ISOMERASE A3"/>
    <property type="match status" value="1"/>
</dbReference>
<dbReference type="GO" id="GO:0006457">
    <property type="term" value="P:protein folding"/>
    <property type="evidence" value="ECO:0007669"/>
    <property type="project" value="TreeGrafter"/>
</dbReference>
<dbReference type="OrthoDB" id="427280at2759"/>
<dbReference type="CDD" id="cd02981">
    <property type="entry name" value="PDI_b_family"/>
    <property type="match status" value="1"/>
</dbReference>
<evidence type="ECO:0000256" key="9">
    <source>
        <dbReference type="ARBA" id="ARBA00023157"/>
    </source>
</evidence>
<evidence type="ECO:0000256" key="13">
    <source>
        <dbReference type="PIRSR" id="PIRSR605792-51"/>
    </source>
</evidence>
<dbReference type="InterPro" id="IPR005792">
    <property type="entry name" value="Prot_disulphide_isomerase"/>
</dbReference>
<dbReference type="FunFam" id="3.40.30.10:FF:000185">
    <property type="entry name" value="Protein disulfide-isomerase"/>
    <property type="match status" value="1"/>
</dbReference>
<dbReference type="CDD" id="cd02982">
    <property type="entry name" value="PDI_b'_family"/>
    <property type="match status" value="1"/>
</dbReference>
<organism evidence="16 17">
    <name type="scientific">Blumeria graminis f. sp. hordei (strain DH14)</name>
    <name type="common">Barley powdery mildew</name>
    <name type="synonym">Oidium monilioides f. sp. hordei</name>
    <dbReference type="NCBI Taxonomy" id="546991"/>
    <lineage>
        <taxon>Eukaryota</taxon>
        <taxon>Fungi</taxon>
        <taxon>Dikarya</taxon>
        <taxon>Ascomycota</taxon>
        <taxon>Pezizomycotina</taxon>
        <taxon>Leotiomycetes</taxon>
        <taxon>Erysiphales</taxon>
        <taxon>Erysiphaceae</taxon>
        <taxon>Blumeria</taxon>
        <taxon>Blumeria hordei</taxon>
    </lineage>
</organism>
<dbReference type="Pfam" id="PF13848">
    <property type="entry name" value="Thioredoxin_6"/>
    <property type="match status" value="1"/>
</dbReference>
<feature type="compositionally biased region" description="Acidic residues" evidence="14">
    <location>
        <begin position="504"/>
        <end position="544"/>
    </location>
</feature>
<keyword evidence="6" id="KW-0732">Signal</keyword>
<dbReference type="GO" id="GO:0034976">
    <property type="term" value="P:response to endoplasmic reticulum stress"/>
    <property type="evidence" value="ECO:0007669"/>
    <property type="project" value="TreeGrafter"/>
</dbReference>
<feature type="region of interest" description="Disordered" evidence="14">
    <location>
        <begin position="496"/>
        <end position="564"/>
    </location>
</feature>
<name>N1J7Y7_BLUG1</name>
<comment type="caution">
    <text evidence="16">The sequence shown here is derived from an EMBL/GenBank/DDBJ whole genome shotgun (WGS) entry which is preliminary data.</text>
</comment>
<evidence type="ECO:0000256" key="5">
    <source>
        <dbReference type="ARBA" id="ARBA00012723"/>
    </source>
</evidence>
<dbReference type="FunFam" id="3.40.30.10:FF:000154">
    <property type="entry name" value="Protein disulfide-isomerase"/>
    <property type="match status" value="1"/>
</dbReference>
<keyword evidence="10 16" id="KW-0413">Isomerase</keyword>
<dbReference type="NCBIfam" id="TIGR01130">
    <property type="entry name" value="ER_PDI_fam"/>
    <property type="match status" value="1"/>
</dbReference>
<comment type="function">
    <text evidence="2">Participates in the folding of proteins containing disulfide bonds, may be involved in glycosylation, prolyl hydroxylation and triglyceride transfer.</text>
</comment>
<dbReference type="CDD" id="cd02961">
    <property type="entry name" value="PDI_a_family"/>
    <property type="match status" value="1"/>
</dbReference>
<dbReference type="Proteomes" id="UP000015441">
    <property type="component" value="Unassembled WGS sequence"/>
</dbReference>
<proteinExistence type="inferred from homology"/>
<evidence type="ECO:0000256" key="12">
    <source>
        <dbReference type="ARBA" id="ARBA00039846"/>
    </source>
</evidence>
<comment type="subcellular location">
    <subcellularLocation>
        <location evidence="3">Endoplasmic reticulum lumen</location>
    </subcellularLocation>
</comment>
<dbReference type="SUPFAM" id="SSF52833">
    <property type="entry name" value="Thioredoxin-like"/>
    <property type="match status" value="4"/>
</dbReference>
<evidence type="ECO:0000313" key="16">
    <source>
        <dbReference type="EMBL" id="CCU76126.1"/>
    </source>
</evidence>
<evidence type="ECO:0000256" key="6">
    <source>
        <dbReference type="ARBA" id="ARBA00022729"/>
    </source>
</evidence>
<evidence type="ECO:0000256" key="10">
    <source>
        <dbReference type="ARBA" id="ARBA00023235"/>
    </source>
</evidence>
<dbReference type="InterPro" id="IPR013766">
    <property type="entry name" value="Thioredoxin_domain"/>
</dbReference>
<evidence type="ECO:0000256" key="1">
    <source>
        <dbReference type="ARBA" id="ARBA00001182"/>
    </source>
</evidence>
<accession>N1J7Y7</accession>
<dbReference type="Pfam" id="PF00085">
    <property type="entry name" value="Thioredoxin"/>
    <property type="match status" value="2"/>
</dbReference>
<dbReference type="InterPro" id="IPR036249">
    <property type="entry name" value="Thioredoxin-like_sf"/>
</dbReference>
<dbReference type="EMBL" id="CAUH01002206">
    <property type="protein sequence ID" value="CCU76126.1"/>
    <property type="molecule type" value="Genomic_DNA"/>
</dbReference>
<evidence type="ECO:0000256" key="7">
    <source>
        <dbReference type="ARBA" id="ARBA00022737"/>
    </source>
</evidence>
<feature type="disulfide bond" description="Redox-active" evidence="13">
    <location>
        <begin position="68"/>
        <end position="71"/>
    </location>
</feature>
<comment type="similarity">
    <text evidence="4">Belongs to the protein disulfide isomerase family.</text>
</comment>
<keyword evidence="17" id="KW-1185">Reference proteome</keyword>
<dbReference type="PROSITE" id="PS51352">
    <property type="entry name" value="THIOREDOXIN_2"/>
    <property type="match status" value="2"/>
</dbReference>
<feature type="compositionally biased region" description="Basic and acidic residues" evidence="14">
    <location>
        <begin position="554"/>
        <end position="564"/>
    </location>
</feature>
<feature type="disulfide bond" description="Redox-active" evidence="13">
    <location>
        <begin position="403"/>
        <end position="406"/>
    </location>
</feature>
<dbReference type="FunCoup" id="N1J7Y7">
    <property type="interactions" value="755"/>
</dbReference>
<dbReference type="EC" id="5.3.4.1" evidence="5"/>
<dbReference type="GO" id="GO:0003756">
    <property type="term" value="F:protein disulfide isomerase activity"/>
    <property type="evidence" value="ECO:0007669"/>
    <property type="project" value="UniProtKB-EC"/>
</dbReference>
<dbReference type="GO" id="GO:0005788">
    <property type="term" value="C:endoplasmic reticulum lumen"/>
    <property type="evidence" value="ECO:0007669"/>
    <property type="project" value="UniProtKB-SubCell"/>
</dbReference>
<dbReference type="eggNOG" id="KOG0190">
    <property type="taxonomic scope" value="Eukaryota"/>
</dbReference>
<evidence type="ECO:0000256" key="4">
    <source>
        <dbReference type="ARBA" id="ARBA00006347"/>
    </source>
</evidence>
<keyword evidence="9 13" id="KW-1015">Disulfide bond</keyword>
<protein>
    <recommendedName>
        <fullName evidence="12">Protein disulfide-isomerase</fullName>
        <ecNumber evidence="5">5.3.4.1</ecNumber>
    </recommendedName>
</protein>
<comment type="catalytic activity">
    <reaction evidence="1">
        <text>Catalyzes the rearrangement of -S-S- bonds in proteins.</text>
        <dbReference type="EC" id="5.3.4.1"/>
    </reaction>
</comment>
<evidence type="ECO:0000256" key="2">
    <source>
        <dbReference type="ARBA" id="ARBA00002692"/>
    </source>
</evidence>
<feature type="domain" description="Thioredoxin" evidence="15">
    <location>
        <begin position="353"/>
        <end position="483"/>
    </location>
</feature>
<dbReference type="STRING" id="546991.N1J7Y7"/>
<feature type="domain" description="Thioredoxin" evidence="15">
    <location>
        <begin position="1"/>
        <end position="146"/>
    </location>
</feature>
<dbReference type="GO" id="GO:0015035">
    <property type="term" value="F:protein-disulfide reductase activity"/>
    <property type="evidence" value="ECO:0007669"/>
    <property type="project" value="UniProtKB-ARBA"/>
</dbReference>
<dbReference type="Gene3D" id="3.40.30.10">
    <property type="entry name" value="Glutaredoxin"/>
    <property type="match status" value="4"/>
</dbReference>
<dbReference type="PANTHER" id="PTHR18929">
    <property type="entry name" value="PROTEIN DISULFIDE ISOMERASE"/>
    <property type="match status" value="1"/>
</dbReference>
<keyword evidence="8" id="KW-0256">Endoplasmic reticulum</keyword>
<keyword evidence="7" id="KW-0677">Repeat</keyword>
<dbReference type="CDD" id="cd02995">
    <property type="entry name" value="PDI_a_PDI_a'_C"/>
    <property type="match status" value="1"/>
</dbReference>